<keyword evidence="1" id="KW-0812">Transmembrane</keyword>
<feature type="transmembrane region" description="Helical" evidence="1">
    <location>
        <begin position="169"/>
        <end position="189"/>
    </location>
</feature>
<dbReference type="PROSITE" id="PS51257">
    <property type="entry name" value="PROKAR_LIPOPROTEIN"/>
    <property type="match status" value="1"/>
</dbReference>
<sequence length="219" mass="24446">MVNYTKLFRIMTFLLVMSLVITSCEKNEEVQSPQIQEVSDEVIENDADFIALRDLLLNNVDLIKNSMIEEGVTLTEFKNVVIEDDQAKMQEFFEANQKEISQNFILAKTHYESLVAKYPIVAQEVNNAVDYSNMSKQDRISMFDGIDKSNFLSTSSAAKNDRRQCSWRYYTCLISIGAPAFACVVGAGSTGVGLVISYSCIIGFGAGAILCADSFCWPF</sequence>
<evidence type="ECO:0000313" key="3">
    <source>
        <dbReference type="Proteomes" id="UP001501758"/>
    </source>
</evidence>
<name>A0ABN1J1K1_9FLAO</name>
<proteinExistence type="predicted"/>
<accession>A0ABN1J1K1</accession>
<keyword evidence="1" id="KW-1133">Transmembrane helix</keyword>
<keyword evidence="1" id="KW-0472">Membrane</keyword>
<organism evidence="2 3">
    <name type="scientific">Aquimarina litoralis</name>
    <dbReference type="NCBI Taxonomy" id="584605"/>
    <lineage>
        <taxon>Bacteria</taxon>
        <taxon>Pseudomonadati</taxon>
        <taxon>Bacteroidota</taxon>
        <taxon>Flavobacteriia</taxon>
        <taxon>Flavobacteriales</taxon>
        <taxon>Flavobacteriaceae</taxon>
        <taxon>Aquimarina</taxon>
    </lineage>
</organism>
<comment type="caution">
    <text evidence="2">The sequence shown here is derived from an EMBL/GenBank/DDBJ whole genome shotgun (WGS) entry which is preliminary data.</text>
</comment>
<dbReference type="RefSeq" id="WP_343913310.1">
    <property type="nucleotide sequence ID" value="NZ_BAAAGE010000003.1"/>
</dbReference>
<gene>
    <name evidence="2" type="ORF">GCM10009430_32380</name>
</gene>
<dbReference type="Proteomes" id="UP001501758">
    <property type="component" value="Unassembled WGS sequence"/>
</dbReference>
<feature type="transmembrane region" description="Helical" evidence="1">
    <location>
        <begin position="195"/>
        <end position="217"/>
    </location>
</feature>
<protein>
    <submittedName>
        <fullName evidence="2">Uncharacterized protein</fullName>
    </submittedName>
</protein>
<reference evidence="2 3" key="1">
    <citation type="journal article" date="2019" name="Int. J. Syst. Evol. Microbiol.">
        <title>The Global Catalogue of Microorganisms (GCM) 10K type strain sequencing project: providing services to taxonomists for standard genome sequencing and annotation.</title>
        <authorList>
            <consortium name="The Broad Institute Genomics Platform"/>
            <consortium name="The Broad Institute Genome Sequencing Center for Infectious Disease"/>
            <person name="Wu L."/>
            <person name="Ma J."/>
        </authorList>
    </citation>
    <scope>NUCLEOTIDE SEQUENCE [LARGE SCALE GENOMIC DNA]</scope>
    <source>
        <strain evidence="2 3">JCM 15974</strain>
    </source>
</reference>
<dbReference type="EMBL" id="BAAAGE010000003">
    <property type="protein sequence ID" value="GAA0725950.1"/>
    <property type="molecule type" value="Genomic_DNA"/>
</dbReference>
<evidence type="ECO:0000313" key="2">
    <source>
        <dbReference type="EMBL" id="GAA0725950.1"/>
    </source>
</evidence>
<keyword evidence="3" id="KW-1185">Reference proteome</keyword>
<evidence type="ECO:0000256" key="1">
    <source>
        <dbReference type="SAM" id="Phobius"/>
    </source>
</evidence>